<reference evidence="2 3" key="2">
    <citation type="journal article" date="2013" name="Int. J. Syst. Evol. Microbiol.">
        <title>Methylophaga nitratireducenticrescens sp. nov. and Methylophaga frappieri sp. nov., isolated from the biofilm of the methanol-fed denitrification system treating the seawater at the Montreal Biodome.</title>
        <authorList>
            <person name="Villeneuve C."/>
            <person name="Martineau C."/>
            <person name="Mauffrey F."/>
            <person name="Villemur R."/>
        </authorList>
    </citation>
    <scope>NUCLEOTIDE SEQUENCE [LARGE SCALE GENOMIC DNA]</scope>
    <source>
        <strain evidence="2 3">JAM1</strain>
    </source>
</reference>
<dbReference type="Proteomes" id="UP000009144">
    <property type="component" value="Chromosome"/>
</dbReference>
<gene>
    <name evidence="2" type="ordered locus">Q7A_1878</name>
</gene>
<dbReference type="EMBL" id="CP003390">
    <property type="protein sequence ID" value="AFI84696.1"/>
    <property type="molecule type" value="Genomic_DNA"/>
</dbReference>
<keyword evidence="1" id="KW-0175">Coiled coil</keyword>
<evidence type="ECO:0000313" key="3">
    <source>
        <dbReference type="Proteomes" id="UP000009144"/>
    </source>
</evidence>
<feature type="coiled-coil region" evidence="1">
    <location>
        <begin position="22"/>
        <end position="49"/>
    </location>
</feature>
<evidence type="ECO:0000313" key="2">
    <source>
        <dbReference type="EMBL" id="AFI84696.1"/>
    </source>
</evidence>
<dbReference type="STRING" id="754476.Q7A_1878"/>
<dbReference type="AlphaFoldDB" id="I1XJX7"/>
<dbReference type="HOGENOM" id="CLU_2001205_0_0_6"/>
<protein>
    <recommendedName>
        <fullName evidence="4">Tetratricopeptide repeat protein</fullName>
    </recommendedName>
</protein>
<dbReference type="KEGG" id="mej:Q7A_1878"/>
<sequence>MSCATVSSQQQLNYEGNKAYLSGHYQEALRRYEKTLEAANKNKDQQYIAIGMYGLGRTNIKLCRLDEAEKWLKQSIIVREKVADKRIKGSANLIYCEANGLIKTLLCVLTTFIDKGIVIPNSNR</sequence>
<name>I1XJX7_METNJ</name>
<reference evidence="2 3" key="1">
    <citation type="journal article" date="2012" name="J. Bacteriol.">
        <title>Complete genome sequences of Methylophaga sp. strain JAM1 and Methylophaga sp. strain JAM7.</title>
        <authorList>
            <person name="Villeneuve C."/>
            <person name="Martineau C."/>
            <person name="Mauffrey F."/>
            <person name="Villemur R."/>
        </authorList>
    </citation>
    <scope>NUCLEOTIDE SEQUENCE [LARGE SCALE GENOMIC DNA]</scope>
    <source>
        <strain evidence="2 3">JAM1</strain>
    </source>
</reference>
<evidence type="ECO:0008006" key="4">
    <source>
        <dbReference type="Google" id="ProtNLM"/>
    </source>
</evidence>
<dbReference type="InterPro" id="IPR011990">
    <property type="entry name" value="TPR-like_helical_dom_sf"/>
</dbReference>
<dbReference type="Pfam" id="PF13424">
    <property type="entry name" value="TPR_12"/>
    <property type="match status" value="1"/>
</dbReference>
<keyword evidence="3" id="KW-1185">Reference proteome</keyword>
<organism evidence="2 3">
    <name type="scientific">Methylophaga nitratireducenticrescens</name>
    <dbReference type="NCBI Taxonomy" id="754476"/>
    <lineage>
        <taxon>Bacteria</taxon>
        <taxon>Pseudomonadati</taxon>
        <taxon>Pseudomonadota</taxon>
        <taxon>Gammaproteobacteria</taxon>
        <taxon>Thiotrichales</taxon>
        <taxon>Piscirickettsiaceae</taxon>
        <taxon>Methylophaga</taxon>
    </lineage>
</organism>
<evidence type="ECO:0000256" key="1">
    <source>
        <dbReference type="SAM" id="Coils"/>
    </source>
</evidence>
<proteinExistence type="predicted"/>
<dbReference type="SUPFAM" id="SSF48452">
    <property type="entry name" value="TPR-like"/>
    <property type="match status" value="1"/>
</dbReference>
<dbReference type="Gene3D" id="1.25.40.10">
    <property type="entry name" value="Tetratricopeptide repeat domain"/>
    <property type="match status" value="1"/>
</dbReference>
<dbReference type="PATRIC" id="fig|754476.3.peg.1856"/>
<dbReference type="eggNOG" id="COG0457">
    <property type="taxonomic scope" value="Bacteria"/>
</dbReference>
<accession>I1XJX7</accession>